<dbReference type="InterPro" id="IPR001087">
    <property type="entry name" value="GDSL"/>
</dbReference>
<feature type="signal peptide" evidence="5">
    <location>
        <begin position="1"/>
        <end position="19"/>
    </location>
</feature>
<evidence type="ECO:0000313" key="6">
    <source>
        <dbReference type="EMBL" id="EPS66618.1"/>
    </source>
</evidence>
<evidence type="ECO:0000256" key="1">
    <source>
        <dbReference type="ARBA" id="ARBA00008668"/>
    </source>
</evidence>
<dbReference type="SUPFAM" id="SSF52266">
    <property type="entry name" value="SGNH hydrolase"/>
    <property type="match status" value="1"/>
</dbReference>
<dbReference type="CDD" id="cd01837">
    <property type="entry name" value="SGNH_plant_lipase_like"/>
    <property type="match status" value="1"/>
</dbReference>
<dbReference type="GO" id="GO:0016788">
    <property type="term" value="F:hydrolase activity, acting on ester bonds"/>
    <property type="evidence" value="ECO:0007669"/>
    <property type="project" value="InterPro"/>
</dbReference>
<feature type="chain" id="PRO_5004562523" evidence="5">
    <location>
        <begin position="20"/>
        <end position="358"/>
    </location>
</feature>
<keyword evidence="4" id="KW-0325">Glycoprotein</keyword>
<proteinExistence type="inferred from homology"/>
<dbReference type="PANTHER" id="PTHR22835:SF683">
    <property type="entry name" value="OS05G0506800 PROTEIN"/>
    <property type="match status" value="1"/>
</dbReference>
<sequence>MKFLVAAIILCSLSLEVTGFVESIYQFGDSLNDVGNAILLPTIGPTLPAARPPYGESLPGKKPTGRWSDGLLIVDRIAELLNVPLLPPYLSNPNGPFPNGVNFAVAGAAALNFSVLSSQGIRPLFPVPGLQDQIGWFKSYLSTQCSTFTDCCSYLSSSLFVIGEIGVNDINSAITSGKTYQEIMEFVPLVVNATLQAIRDVIALGARKIAVAGNLPIGCQQFTMLDYNNSAAAGPYDADGCLQNPNKIATYLNQLLVSGIFNLTVDFPGVKVVYLNYYDAFQGLVQIPAAFGFDPKTVFQPCCGNGVLSDADVFCGGAEAALCGDPDEFISWDGYHLTQAAYSKIAEYLTLPVLSAAL</sequence>
<evidence type="ECO:0000313" key="7">
    <source>
        <dbReference type="Proteomes" id="UP000015453"/>
    </source>
</evidence>
<comment type="caution">
    <text evidence="6">The sequence shown here is derived from an EMBL/GenBank/DDBJ whole genome shotgun (WGS) entry which is preliminary data.</text>
</comment>
<dbReference type="EMBL" id="AUSU01003581">
    <property type="protein sequence ID" value="EPS66618.1"/>
    <property type="molecule type" value="Genomic_DNA"/>
</dbReference>
<protein>
    <submittedName>
        <fullName evidence="6">Uncharacterized protein</fullName>
    </submittedName>
</protein>
<keyword evidence="2 5" id="KW-0732">Signal</keyword>
<evidence type="ECO:0000256" key="3">
    <source>
        <dbReference type="ARBA" id="ARBA00022801"/>
    </source>
</evidence>
<keyword evidence="3" id="KW-0378">Hydrolase</keyword>
<accession>S8DTW9</accession>
<dbReference type="AlphaFoldDB" id="S8DTW9"/>
<dbReference type="PANTHER" id="PTHR22835">
    <property type="entry name" value="ZINC FINGER FYVE DOMAIN CONTAINING PROTEIN"/>
    <property type="match status" value="1"/>
</dbReference>
<evidence type="ECO:0000256" key="2">
    <source>
        <dbReference type="ARBA" id="ARBA00022729"/>
    </source>
</evidence>
<keyword evidence="7" id="KW-1185">Reference proteome</keyword>
<dbReference type="Pfam" id="PF00657">
    <property type="entry name" value="Lipase_GDSL"/>
    <property type="match status" value="1"/>
</dbReference>
<organism evidence="6 7">
    <name type="scientific">Genlisea aurea</name>
    <dbReference type="NCBI Taxonomy" id="192259"/>
    <lineage>
        <taxon>Eukaryota</taxon>
        <taxon>Viridiplantae</taxon>
        <taxon>Streptophyta</taxon>
        <taxon>Embryophyta</taxon>
        <taxon>Tracheophyta</taxon>
        <taxon>Spermatophyta</taxon>
        <taxon>Magnoliopsida</taxon>
        <taxon>eudicotyledons</taxon>
        <taxon>Gunneridae</taxon>
        <taxon>Pentapetalae</taxon>
        <taxon>asterids</taxon>
        <taxon>lamiids</taxon>
        <taxon>Lamiales</taxon>
        <taxon>Lentibulariaceae</taxon>
        <taxon>Genlisea</taxon>
    </lineage>
</organism>
<name>S8DTW9_9LAMI</name>
<evidence type="ECO:0000256" key="4">
    <source>
        <dbReference type="ARBA" id="ARBA00023180"/>
    </source>
</evidence>
<dbReference type="OrthoDB" id="870535at2759"/>
<dbReference type="Gene3D" id="3.40.50.1110">
    <property type="entry name" value="SGNH hydrolase"/>
    <property type="match status" value="1"/>
</dbReference>
<dbReference type="Proteomes" id="UP000015453">
    <property type="component" value="Unassembled WGS sequence"/>
</dbReference>
<evidence type="ECO:0000256" key="5">
    <source>
        <dbReference type="SAM" id="SignalP"/>
    </source>
</evidence>
<comment type="similarity">
    <text evidence="1">Belongs to the 'GDSL' lipolytic enzyme family.</text>
</comment>
<dbReference type="InterPro" id="IPR035669">
    <property type="entry name" value="SGNH_plant_lipase-like"/>
</dbReference>
<gene>
    <name evidence="6" type="ORF">M569_08158</name>
</gene>
<reference evidence="6 7" key="1">
    <citation type="journal article" date="2013" name="BMC Genomics">
        <title>The miniature genome of a carnivorous plant Genlisea aurea contains a low number of genes and short non-coding sequences.</title>
        <authorList>
            <person name="Leushkin E.V."/>
            <person name="Sutormin R.A."/>
            <person name="Nabieva E.R."/>
            <person name="Penin A.A."/>
            <person name="Kondrashov A.S."/>
            <person name="Logacheva M.D."/>
        </authorList>
    </citation>
    <scope>NUCLEOTIDE SEQUENCE [LARGE SCALE GENOMIC DNA]</scope>
</reference>
<dbReference type="InterPro" id="IPR036514">
    <property type="entry name" value="SGNH_hydro_sf"/>
</dbReference>